<organism evidence="3 4">
    <name type="scientific">Sphingomonas bisphenolicum</name>
    <dbReference type="NCBI Taxonomy" id="296544"/>
    <lineage>
        <taxon>Bacteria</taxon>
        <taxon>Pseudomonadati</taxon>
        <taxon>Pseudomonadota</taxon>
        <taxon>Alphaproteobacteria</taxon>
        <taxon>Sphingomonadales</taxon>
        <taxon>Sphingomonadaceae</taxon>
        <taxon>Sphingomonas</taxon>
    </lineage>
</organism>
<keyword evidence="4" id="KW-1185">Reference proteome</keyword>
<dbReference type="Proteomes" id="UP001059971">
    <property type="component" value="Chromosome 1"/>
</dbReference>
<keyword evidence="1" id="KW-0560">Oxidoreductase</keyword>
<feature type="domain" description="NADP-dependent oxidoreductase" evidence="2">
    <location>
        <begin position="18"/>
        <end position="313"/>
    </location>
</feature>
<accession>A0ABN5WCG6</accession>
<dbReference type="Pfam" id="PF00248">
    <property type="entry name" value="Aldo_ket_red"/>
    <property type="match status" value="1"/>
</dbReference>
<evidence type="ECO:0000259" key="2">
    <source>
        <dbReference type="Pfam" id="PF00248"/>
    </source>
</evidence>
<dbReference type="PANTHER" id="PTHR43364">
    <property type="entry name" value="NADH-SPECIFIC METHYLGLYOXAL REDUCTASE-RELATED"/>
    <property type="match status" value="1"/>
</dbReference>
<dbReference type="EMBL" id="AP018817">
    <property type="protein sequence ID" value="BBF69730.1"/>
    <property type="molecule type" value="Genomic_DNA"/>
</dbReference>
<evidence type="ECO:0000313" key="4">
    <source>
        <dbReference type="Proteomes" id="UP001059971"/>
    </source>
</evidence>
<proteinExistence type="predicted"/>
<dbReference type="CDD" id="cd19080">
    <property type="entry name" value="AKR_AKR9A_9B"/>
    <property type="match status" value="1"/>
</dbReference>
<dbReference type="Gene3D" id="3.20.20.100">
    <property type="entry name" value="NADP-dependent oxidoreductase domain"/>
    <property type="match status" value="1"/>
</dbReference>
<dbReference type="InterPro" id="IPR036812">
    <property type="entry name" value="NAD(P)_OxRdtase_dom_sf"/>
</dbReference>
<dbReference type="InterPro" id="IPR050523">
    <property type="entry name" value="AKR_Detox_Biosynth"/>
</dbReference>
<name>A0ABN5WCG6_9SPHN</name>
<evidence type="ECO:0000313" key="3">
    <source>
        <dbReference type="EMBL" id="BBF69730.1"/>
    </source>
</evidence>
<dbReference type="RefSeq" id="WP_261934263.1">
    <property type="nucleotide sequence ID" value="NZ_AP018817.1"/>
</dbReference>
<dbReference type="SUPFAM" id="SSF51430">
    <property type="entry name" value="NAD(P)-linked oxidoreductase"/>
    <property type="match status" value="1"/>
</dbReference>
<protein>
    <submittedName>
        <fullName evidence="3">Oxidoreductase</fullName>
    </submittedName>
</protein>
<reference evidence="3" key="1">
    <citation type="submission" date="2018-07" db="EMBL/GenBank/DDBJ databases">
        <title>Complete genome sequence of Sphingomonas bisphenolicum strain AO1, a bisphenol A degradative bacterium isolated from Japanese farm field.</title>
        <authorList>
            <person name="Murakami M."/>
            <person name="Koh M."/>
            <person name="Koba S."/>
            <person name="Matsumura Y."/>
        </authorList>
    </citation>
    <scope>NUCLEOTIDE SEQUENCE</scope>
    <source>
        <strain evidence="3">AO1</strain>
    </source>
</reference>
<dbReference type="PANTHER" id="PTHR43364:SF4">
    <property type="entry name" value="NAD(P)-LINKED OXIDOREDUCTASE SUPERFAMILY PROTEIN"/>
    <property type="match status" value="1"/>
</dbReference>
<sequence length="373" mass="40778">MMKYKLLGRSGLRVSEFCLGTMTFGTAWGWGCDEAGCRSQLNLFLGQGGNFIDTSNVYGSGQAEEILGNILTPAQRNSTVLGTKYTDNLPGETAHANSAGNQRKNMVQSLEGSLKRLKTDYVDIFYVHTWDFTTRPEEVLRGLDDLIRQGKILYAGISDAPAWVISRCNELADRMGWSPFVVNQFEYSLVERTPDREIVPMSRALDIGMVAWSPLGGGILTGKYTANKNAGGSRRMDNVPYKALSERNLTIARALDAVAQEAGCTPSQAALKWMLKKRIIPVIGASSADQLETNLASLDVELSDDQLGQLDSASAVELGFPHDFFESAKGFVYAGLFDRIDRHRDDGIGTSADAKQNANFSYTDVMIDSPAQA</sequence>
<evidence type="ECO:0000256" key="1">
    <source>
        <dbReference type="ARBA" id="ARBA00023002"/>
    </source>
</evidence>
<gene>
    <name evidence="3" type="ORF">SBA_ch1_19300</name>
</gene>
<dbReference type="InterPro" id="IPR023210">
    <property type="entry name" value="NADP_OxRdtase_dom"/>
</dbReference>